<protein>
    <submittedName>
        <fullName evidence="1">Uncharacterized protein</fullName>
    </submittedName>
</protein>
<organism evidence="1 2">
    <name type="scientific">Pendulispora rubella</name>
    <dbReference type="NCBI Taxonomy" id="2741070"/>
    <lineage>
        <taxon>Bacteria</taxon>
        <taxon>Pseudomonadati</taxon>
        <taxon>Myxococcota</taxon>
        <taxon>Myxococcia</taxon>
        <taxon>Myxococcales</taxon>
        <taxon>Sorangiineae</taxon>
        <taxon>Pendulisporaceae</taxon>
        <taxon>Pendulispora</taxon>
    </lineage>
</organism>
<gene>
    <name evidence="1" type="ORF">LVJ94_01530</name>
</gene>
<keyword evidence="2" id="KW-1185">Reference proteome</keyword>
<dbReference type="RefSeq" id="WP_394835595.1">
    <property type="nucleotide sequence ID" value="NZ_CP089929.1"/>
</dbReference>
<dbReference type="Proteomes" id="UP001374803">
    <property type="component" value="Chromosome"/>
</dbReference>
<evidence type="ECO:0000313" key="1">
    <source>
        <dbReference type="EMBL" id="WXB05945.1"/>
    </source>
</evidence>
<sequence>MAAPPTESDFEAHPLACSLPWEQSCVWNPCFTKQMACNSDCSKTCGSCEGTCANTCSSCKSSCAAGAAGDACRRACASTTGSCRQACLARRDKCATAECIGAAEVCEKDEKVKWKKNGCWGICPKLQACWAPCFDESKPHTAKESKACADACNRRFPKCDTVYCSNSFTGPGE</sequence>
<evidence type="ECO:0000313" key="2">
    <source>
        <dbReference type="Proteomes" id="UP001374803"/>
    </source>
</evidence>
<dbReference type="EMBL" id="CP089983">
    <property type="protein sequence ID" value="WXB05945.1"/>
    <property type="molecule type" value="Genomic_DNA"/>
</dbReference>
<reference evidence="1" key="1">
    <citation type="submission" date="2021-12" db="EMBL/GenBank/DDBJ databases">
        <title>Discovery of the Pendulisporaceae a myxobacterial family with distinct sporulation behavior and unique specialized metabolism.</title>
        <authorList>
            <person name="Garcia R."/>
            <person name="Popoff A."/>
            <person name="Bader C.D."/>
            <person name="Loehr J."/>
            <person name="Walesch S."/>
            <person name="Walt C."/>
            <person name="Boldt J."/>
            <person name="Bunk B."/>
            <person name="Haeckl F.J.F.P.J."/>
            <person name="Gunesch A.P."/>
            <person name="Birkelbach J."/>
            <person name="Nuebel U."/>
            <person name="Pietschmann T."/>
            <person name="Bach T."/>
            <person name="Mueller R."/>
        </authorList>
    </citation>
    <scope>NUCLEOTIDE SEQUENCE</scope>
    <source>
        <strain evidence="1">MSr11367</strain>
    </source>
</reference>
<accession>A0ABZ2L595</accession>
<name>A0ABZ2L595_9BACT</name>
<proteinExistence type="predicted"/>